<evidence type="ECO:0000313" key="2">
    <source>
        <dbReference type="EMBL" id="DAF55949.1"/>
    </source>
</evidence>
<organism evidence="2">
    <name type="scientific">Siphoviridae sp. ctJj91</name>
    <dbReference type="NCBI Taxonomy" id="2827838"/>
    <lineage>
        <taxon>Viruses</taxon>
        <taxon>Duplodnaviria</taxon>
        <taxon>Heunggongvirae</taxon>
        <taxon>Uroviricota</taxon>
        <taxon>Caudoviricetes</taxon>
    </lineage>
</organism>
<keyword evidence="2" id="KW-0378">Hydrolase</keyword>
<dbReference type="EMBL" id="BK032704">
    <property type="protein sequence ID" value="DAF55949.1"/>
    <property type="molecule type" value="Genomic_DNA"/>
</dbReference>
<dbReference type="InterPro" id="IPR003615">
    <property type="entry name" value="HNH_nuc"/>
</dbReference>
<dbReference type="SUPFAM" id="SSF54060">
    <property type="entry name" value="His-Me finger endonucleases"/>
    <property type="match status" value="1"/>
</dbReference>
<accession>A0A8S5SY02</accession>
<dbReference type="GO" id="GO:0004519">
    <property type="term" value="F:endonuclease activity"/>
    <property type="evidence" value="ECO:0007669"/>
    <property type="project" value="UniProtKB-KW"/>
</dbReference>
<keyword evidence="2" id="KW-0540">Nuclease</keyword>
<protein>
    <submittedName>
        <fullName evidence="2">Homing endonuclease</fullName>
    </submittedName>
</protein>
<sequence length="166" mass="19302">MTVKRLVDEKKGEYWKEYKDGYFFSNFGRAKHVYKNGSEYLLSPYVHKTSGKTVLKIHGQVHTVSKIVYELFVGPIPSGYNIIHKNKVRSDNSLVNLQLATPRETGLHYGNRNRKAIIYDAINDCYYKSTREAAKKLFISRQTVSDYCSGKRKNPMFDLSWERCCD</sequence>
<reference evidence="2" key="1">
    <citation type="journal article" date="2021" name="Proc. Natl. Acad. Sci. U.S.A.">
        <title>A Catalog of Tens of Thousands of Viruses from Human Metagenomes Reveals Hidden Associations with Chronic Diseases.</title>
        <authorList>
            <person name="Tisza M.J."/>
            <person name="Buck C.B."/>
        </authorList>
    </citation>
    <scope>NUCLEOTIDE SEQUENCE</scope>
    <source>
        <strain evidence="2">CtJj91</strain>
    </source>
</reference>
<dbReference type="Pfam" id="PF13392">
    <property type="entry name" value="HNH_3"/>
    <property type="match status" value="1"/>
</dbReference>
<keyword evidence="2" id="KW-0255">Endonuclease</keyword>
<dbReference type="SUPFAM" id="SSF64496">
    <property type="entry name" value="DNA-binding domain of intron-encoded endonucleases"/>
    <property type="match status" value="1"/>
</dbReference>
<dbReference type="Gene3D" id="3.90.75.20">
    <property type="match status" value="1"/>
</dbReference>
<dbReference type="InterPro" id="IPR044925">
    <property type="entry name" value="His-Me_finger_sf"/>
</dbReference>
<name>A0A8S5SY02_9CAUD</name>
<proteinExistence type="predicted"/>
<feature type="domain" description="HNH nuclease" evidence="1">
    <location>
        <begin position="67"/>
        <end position="105"/>
    </location>
</feature>
<evidence type="ECO:0000259" key="1">
    <source>
        <dbReference type="Pfam" id="PF13392"/>
    </source>
</evidence>